<protein>
    <submittedName>
        <fullName evidence="1">Uncharacterized protein</fullName>
    </submittedName>
</protein>
<keyword evidence="2" id="KW-1185">Reference proteome</keyword>
<dbReference type="SUPFAM" id="SSF52540">
    <property type="entry name" value="P-loop containing nucleoside triphosphate hydrolases"/>
    <property type="match status" value="1"/>
</dbReference>
<evidence type="ECO:0000313" key="1">
    <source>
        <dbReference type="EMBL" id="OUD13275.1"/>
    </source>
</evidence>
<reference evidence="1 2" key="1">
    <citation type="submission" date="2016-12" db="EMBL/GenBank/DDBJ databases">
        <title>Thioflexothrix psekupsii D3 genome sequencing and assembly.</title>
        <authorList>
            <person name="Fomenkov A."/>
            <person name="Vincze T."/>
            <person name="Grabovich M."/>
            <person name="Anton B.P."/>
            <person name="Dubinina G."/>
            <person name="Orlova M."/>
            <person name="Belousova E."/>
            <person name="Roberts R.J."/>
        </authorList>
    </citation>
    <scope>NUCLEOTIDE SEQUENCE [LARGE SCALE GENOMIC DNA]</scope>
    <source>
        <strain evidence="1">D3</strain>
    </source>
</reference>
<accession>A0A251X6A2</accession>
<dbReference type="Gene3D" id="3.40.50.300">
    <property type="entry name" value="P-loop containing nucleotide triphosphate hydrolases"/>
    <property type="match status" value="1"/>
</dbReference>
<name>A0A251X6A2_9GAMM</name>
<dbReference type="GO" id="GO:0003677">
    <property type="term" value="F:DNA binding"/>
    <property type="evidence" value="ECO:0007669"/>
    <property type="project" value="InterPro"/>
</dbReference>
<dbReference type="RefSeq" id="WP_086488724.1">
    <property type="nucleotide sequence ID" value="NZ_MSLT01000018.1"/>
</dbReference>
<dbReference type="AlphaFoldDB" id="A0A251X6A2"/>
<dbReference type="Proteomes" id="UP000194798">
    <property type="component" value="Unassembled WGS sequence"/>
</dbReference>
<evidence type="ECO:0000313" key="2">
    <source>
        <dbReference type="Proteomes" id="UP000194798"/>
    </source>
</evidence>
<dbReference type="CDD" id="cd00267">
    <property type="entry name" value="ABC_ATPase"/>
    <property type="match status" value="1"/>
</dbReference>
<dbReference type="InterPro" id="IPR010982">
    <property type="entry name" value="Lambda_DNA-bd_dom_sf"/>
</dbReference>
<dbReference type="OrthoDB" id="141199at2"/>
<sequence length="397" mass="45633">MSSLLPTLTIDTKKRLPSFSQLLCLFMQRHQVSVDELALRLSVHRSTVQRWMNGEVRRPRQRGDVLRCATYLSLAPQEQEALLMAAGFTASPRLSSPIAAMPTPIPPRLSIHLGQMCPSPFVIGPPITEPRQFFGRDYLLHRIFDVWKYLPLQHIAIVGAKRSGKTSLLHYLRRIIDTPPSDLRPGQRNDWLMPGYQWVFVDFQDPRMCHQESLLRHILIELNLPVPEPCQLVDFMEIMQQYLEIPTLILLDEISAGLLATDLNEQFWWALRTLGSHYANGKLGFVLTTHRPPEELILDDGKPSPFFNIFGHVLSLGPLLEKEARDLMASSPLPFPAEDVEWILTQSGCWPALIQILSHARLVSLQEKHEGDRWKKEGLRRMQPYQYLLHQELLLDE</sequence>
<dbReference type="InterPro" id="IPR027417">
    <property type="entry name" value="P-loop_NTPase"/>
</dbReference>
<dbReference type="Gene3D" id="1.10.260.40">
    <property type="entry name" value="lambda repressor-like DNA-binding domains"/>
    <property type="match status" value="1"/>
</dbReference>
<organism evidence="1 2">
    <name type="scientific">Thioflexithrix psekupsensis</name>
    <dbReference type="NCBI Taxonomy" id="1570016"/>
    <lineage>
        <taxon>Bacteria</taxon>
        <taxon>Pseudomonadati</taxon>
        <taxon>Pseudomonadota</taxon>
        <taxon>Gammaproteobacteria</taxon>
        <taxon>Thiotrichales</taxon>
        <taxon>Thioflexithrix</taxon>
    </lineage>
</organism>
<gene>
    <name evidence="1" type="ORF">TPSD3_11635</name>
</gene>
<comment type="caution">
    <text evidence="1">The sequence shown here is derived from an EMBL/GenBank/DDBJ whole genome shotgun (WGS) entry which is preliminary data.</text>
</comment>
<proteinExistence type="predicted"/>
<dbReference type="EMBL" id="MSLT01000018">
    <property type="protein sequence ID" value="OUD13275.1"/>
    <property type="molecule type" value="Genomic_DNA"/>
</dbReference>